<sequence length="186" mass="20682">MTTSTHNLWTTAEARLLARLYPSPIPAKALYAAFPRHSRKSVQTYATTVLKVTRPPRNYKTVAAPAWDRMRAILEHEPLSVRELVKRCGVSQQRVSELLTNHRTEVQIVDWIPPDGRAQWRPVWAVGTGPDVPCPAAIKTEAARAARAAMKRNPFLAAAGLVTIPVGERGRVFQQPMDVDDEELAA</sequence>
<dbReference type="Proteomes" id="UP000062998">
    <property type="component" value="Unassembled WGS sequence"/>
</dbReference>
<name>A0A119M9Y7_9BURK</name>
<comment type="caution">
    <text evidence="1">The sequence shown here is derived from an EMBL/GenBank/DDBJ whole genome shotgun (WGS) entry which is preliminary data.</text>
</comment>
<gene>
    <name evidence="1" type="ORF">WL73_33305</name>
</gene>
<reference evidence="1 2" key="1">
    <citation type="submission" date="2015-11" db="EMBL/GenBank/DDBJ databases">
        <title>Expanding the genomic diversity of Burkholderia species for the development of highly accurate diagnostics.</title>
        <authorList>
            <person name="Sahl J."/>
            <person name="Keim P."/>
            <person name="Wagner D."/>
        </authorList>
    </citation>
    <scope>NUCLEOTIDE SEQUENCE [LARGE SCALE GENOMIC DNA]</scope>
    <source>
        <strain evidence="1 2">MSMB2167WGS</strain>
    </source>
</reference>
<evidence type="ECO:0000313" key="2">
    <source>
        <dbReference type="Proteomes" id="UP000062998"/>
    </source>
</evidence>
<evidence type="ECO:0000313" key="1">
    <source>
        <dbReference type="EMBL" id="KWE11024.1"/>
    </source>
</evidence>
<dbReference type="AlphaFoldDB" id="A0A119M9Y7"/>
<dbReference type="EMBL" id="LPIX01000015">
    <property type="protein sequence ID" value="KWE11024.1"/>
    <property type="molecule type" value="Genomic_DNA"/>
</dbReference>
<proteinExistence type="predicted"/>
<accession>A0A119M9Y7</accession>
<dbReference type="OrthoDB" id="9029305at2"/>
<dbReference type="RefSeq" id="WP_060322498.1">
    <property type="nucleotide sequence ID" value="NZ_LPIU01000052.1"/>
</dbReference>
<organism evidence="1 2">
    <name type="scientific">Burkholderia ubonensis</name>
    <dbReference type="NCBI Taxonomy" id="101571"/>
    <lineage>
        <taxon>Bacteria</taxon>
        <taxon>Pseudomonadati</taxon>
        <taxon>Pseudomonadota</taxon>
        <taxon>Betaproteobacteria</taxon>
        <taxon>Burkholderiales</taxon>
        <taxon>Burkholderiaceae</taxon>
        <taxon>Burkholderia</taxon>
        <taxon>Burkholderia cepacia complex</taxon>
    </lineage>
</organism>
<protein>
    <submittedName>
        <fullName evidence="1">Uncharacterized protein</fullName>
    </submittedName>
</protein>